<proteinExistence type="predicted"/>
<organism evidence="2">
    <name type="scientific">Arundo donax</name>
    <name type="common">Giant reed</name>
    <name type="synonym">Donax arundinaceus</name>
    <dbReference type="NCBI Taxonomy" id="35708"/>
    <lineage>
        <taxon>Eukaryota</taxon>
        <taxon>Viridiplantae</taxon>
        <taxon>Streptophyta</taxon>
        <taxon>Embryophyta</taxon>
        <taxon>Tracheophyta</taxon>
        <taxon>Spermatophyta</taxon>
        <taxon>Magnoliopsida</taxon>
        <taxon>Liliopsida</taxon>
        <taxon>Poales</taxon>
        <taxon>Poaceae</taxon>
        <taxon>PACMAD clade</taxon>
        <taxon>Arundinoideae</taxon>
        <taxon>Arundineae</taxon>
        <taxon>Arundo</taxon>
    </lineage>
</organism>
<feature type="region of interest" description="Disordered" evidence="1">
    <location>
        <begin position="11"/>
        <end position="32"/>
    </location>
</feature>
<dbReference type="AlphaFoldDB" id="A0A0A8YYC2"/>
<protein>
    <submittedName>
        <fullName evidence="2">Uncharacterized protein</fullName>
    </submittedName>
</protein>
<evidence type="ECO:0000313" key="2">
    <source>
        <dbReference type="EMBL" id="JAD32119.1"/>
    </source>
</evidence>
<reference evidence="2" key="2">
    <citation type="journal article" date="2015" name="Data Brief">
        <title>Shoot transcriptome of the giant reed, Arundo donax.</title>
        <authorList>
            <person name="Barrero R.A."/>
            <person name="Guerrero F.D."/>
            <person name="Moolhuijzen P."/>
            <person name="Goolsby J.A."/>
            <person name="Tidwell J."/>
            <person name="Bellgard S.E."/>
            <person name="Bellgard M.I."/>
        </authorList>
    </citation>
    <scope>NUCLEOTIDE SEQUENCE</scope>
    <source>
        <tissue evidence="2">Shoot tissue taken approximately 20 cm above the soil surface</tissue>
    </source>
</reference>
<name>A0A0A8YYC2_ARUDO</name>
<reference evidence="2" key="1">
    <citation type="submission" date="2014-09" db="EMBL/GenBank/DDBJ databases">
        <authorList>
            <person name="Magalhaes I.L.F."/>
            <person name="Oliveira U."/>
            <person name="Santos F.R."/>
            <person name="Vidigal T.H.D.A."/>
            <person name="Brescovit A.D."/>
            <person name="Santos A.J."/>
        </authorList>
    </citation>
    <scope>NUCLEOTIDE SEQUENCE</scope>
    <source>
        <tissue evidence="2">Shoot tissue taken approximately 20 cm above the soil surface</tissue>
    </source>
</reference>
<sequence length="32" mass="3696">MYLYRRDLAHNDHELNDPGAPFQVPGIPCRAE</sequence>
<dbReference type="EMBL" id="GBRH01265776">
    <property type="protein sequence ID" value="JAD32119.1"/>
    <property type="molecule type" value="Transcribed_RNA"/>
</dbReference>
<accession>A0A0A8YYC2</accession>
<evidence type="ECO:0000256" key="1">
    <source>
        <dbReference type="SAM" id="MobiDB-lite"/>
    </source>
</evidence>